<reference evidence="7 8" key="1">
    <citation type="submission" date="2024-12" db="EMBL/GenBank/DDBJ databases">
        <authorList>
            <person name="Lee Y."/>
        </authorList>
    </citation>
    <scope>NUCLEOTIDE SEQUENCE [LARGE SCALE GENOMIC DNA]</scope>
    <source>
        <strain evidence="7 8">03SUJ4</strain>
    </source>
</reference>
<dbReference type="GO" id="GO:0003746">
    <property type="term" value="F:translation elongation factor activity"/>
    <property type="evidence" value="ECO:0007669"/>
    <property type="project" value="UniProtKB-KW"/>
</dbReference>
<evidence type="ECO:0000256" key="5">
    <source>
        <dbReference type="HAMAP-Rule" id="MF_00050"/>
    </source>
</evidence>
<accession>A0ABW9KQ79</accession>
<dbReference type="Gene3D" id="1.10.286.20">
    <property type="match status" value="1"/>
</dbReference>
<dbReference type="InterPro" id="IPR014039">
    <property type="entry name" value="Transl_elong_EFTs/EF1B_dimer"/>
</dbReference>
<protein>
    <recommendedName>
        <fullName evidence="2 5">Elongation factor Ts</fullName>
        <shortName evidence="5">EF-Ts</shortName>
    </recommendedName>
</protein>
<dbReference type="CDD" id="cd14275">
    <property type="entry name" value="UBA_EF-Ts"/>
    <property type="match status" value="1"/>
</dbReference>
<dbReference type="Pfam" id="PF00889">
    <property type="entry name" value="EF_TS"/>
    <property type="match status" value="1"/>
</dbReference>
<comment type="similarity">
    <text evidence="1 5">Belongs to the EF-Ts family.</text>
</comment>
<keyword evidence="8" id="KW-1185">Reference proteome</keyword>
<sequence length="223" mass="24235">MAAAEATKIDAKLVKELREKSGAPMGDCLKALQESKGDMEEAFVVLRKRGMASAAKKASRTTNEGAVGTYIHAGGKIGVLLELNCESDFVARTEDFQELLRDIAMHIAAADPKYVGREEVTEADIEKEKEVYRAQAAASGKPANIIEKMLEGKMGKYYEEVCLLDQPFIKEQSQTVAQVIATKVGKLGENISVRRFARFKIGDPTATVAQIKTPEAPAEEAQA</sequence>
<dbReference type="InterPro" id="IPR036402">
    <property type="entry name" value="EF-Ts_dimer_sf"/>
</dbReference>
<evidence type="ECO:0000313" key="8">
    <source>
        <dbReference type="Proteomes" id="UP001634747"/>
    </source>
</evidence>
<dbReference type="PANTHER" id="PTHR11741:SF0">
    <property type="entry name" value="ELONGATION FACTOR TS, MITOCHONDRIAL"/>
    <property type="match status" value="1"/>
</dbReference>
<name>A0ABW9KQ79_9BACT</name>
<dbReference type="Proteomes" id="UP001634747">
    <property type="component" value="Unassembled WGS sequence"/>
</dbReference>
<comment type="caution">
    <text evidence="7">The sequence shown here is derived from an EMBL/GenBank/DDBJ whole genome shotgun (WGS) entry which is preliminary data.</text>
</comment>
<evidence type="ECO:0000259" key="6">
    <source>
        <dbReference type="Pfam" id="PF00889"/>
    </source>
</evidence>
<dbReference type="Gene3D" id="1.10.8.10">
    <property type="entry name" value="DNA helicase RuvA subunit, C-terminal domain"/>
    <property type="match status" value="1"/>
</dbReference>
<dbReference type="SUPFAM" id="SSF54713">
    <property type="entry name" value="Elongation factor Ts (EF-Ts), dimerisation domain"/>
    <property type="match status" value="1"/>
</dbReference>
<dbReference type="HAMAP" id="MF_00050">
    <property type="entry name" value="EF_Ts"/>
    <property type="match status" value="1"/>
</dbReference>
<comment type="subcellular location">
    <subcellularLocation>
        <location evidence="5">Cytoplasm</location>
    </subcellularLocation>
</comment>
<evidence type="ECO:0000313" key="7">
    <source>
        <dbReference type="EMBL" id="MFN2976659.1"/>
    </source>
</evidence>
<keyword evidence="5" id="KW-0963">Cytoplasm</keyword>
<dbReference type="InterPro" id="IPR001816">
    <property type="entry name" value="Transl_elong_EFTs/EF1B"/>
</dbReference>
<keyword evidence="3 5" id="KW-0251">Elongation factor</keyword>
<comment type="function">
    <text evidence="5">Associates with the EF-Tu.GDP complex and induces the exchange of GDP to GTP. It remains bound to the aminoacyl-tRNA.EF-Tu.GTP complex up to the GTP hydrolysis stage on the ribosome.</text>
</comment>
<gene>
    <name evidence="5" type="primary">tsf</name>
    <name evidence="7" type="ORF">ACK2TP_12870</name>
</gene>
<evidence type="ECO:0000256" key="3">
    <source>
        <dbReference type="ARBA" id="ARBA00022768"/>
    </source>
</evidence>
<evidence type="ECO:0000256" key="1">
    <source>
        <dbReference type="ARBA" id="ARBA00005532"/>
    </source>
</evidence>
<dbReference type="EMBL" id="JBJYXY010000001">
    <property type="protein sequence ID" value="MFN2976659.1"/>
    <property type="molecule type" value="Genomic_DNA"/>
</dbReference>
<proteinExistence type="inferred from homology"/>
<feature type="domain" description="Translation elongation factor EFTs/EF1B dimerisation" evidence="6">
    <location>
        <begin position="58"/>
        <end position="202"/>
    </location>
</feature>
<dbReference type="Gene3D" id="3.30.479.20">
    <property type="entry name" value="Elongation factor Ts, dimerisation domain"/>
    <property type="match status" value="1"/>
</dbReference>
<dbReference type="InterPro" id="IPR009060">
    <property type="entry name" value="UBA-like_sf"/>
</dbReference>
<organism evidence="7 8">
    <name type="scientific">Terriglobus aquaticus</name>
    <dbReference type="NCBI Taxonomy" id="940139"/>
    <lineage>
        <taxon>Bacteria</taxon>
        <taxon>Pseudomonadati</taxon>
        <taxon>Acidobacteriota</taxon>
        <taxon>Terriglobia</taxon>
        <taxon>Terriglobales</taxon>
        <taxon>Acidobacteriaceae</taxon>
        <taxon>Terriglobus</taxon>
    </lineage>
</organism>
<evidence type="ECO:0000256" key="2">
    <source>
        <dbReference type="ARBA" id="ARBA00016956"/>
    </source>
</evidence>
<evidence type="ECO:0000256" key="4">
    <source>
        <dbReference type="ARBA" id="ARBA00022917"/>
    </source>
</evidence>
<dbReference type="SUPFAM" id="SSF46934">
    <property type="entry name" value="UBA-like"/>
    <property type="match status" value="1"/>
</dbReference>
<dbReference type="RefSeq" id="WP_263411874.1">
    <property type="nucleotide sequence ID" value="NZ_BAABBH010000001.1"/>
</dbReference>
<keyword evidence="4 5" id="KW-0648">Protein biosynthesis</keyword>
<feature type="region of interest" description="Involved in Mg(2+) ion dislocation from EF-Tu" evidence="5">
    <location>
        <begin position="87"/>
        <end position="90"/>
    </location>
</feature>
<dbReference type="PANTHER" id="PTHR11741">
    <property type="entry name" value="ELONGATION FACTOR TS"/>
    <property type="match status" value="1"/>
</dbReference>